<sequence>MLKHSRKGEIVQIIAEWRKCLSCPDLVTDKLREKTKNYLLESFDKAGNSQLHDAFNTLQKMCVNGTLFIDTDCKIQLLKKFSTCLDVGIHSLVAVCSKEGGFSDIPNADLGGIVLCWFDCALKYHCRSMNKGKEAFDSLLQLYTYLGKMSSNPTLQLNVHASILRKLERQAFDRLKEFDIVDLVEAVPSMGDLENEQAEKKFVEHFKELFEEGIASEDIRKHVYKHIKSNNVNSQVTLSFFATLIEFSGLKEDMDLGEAIENILCAHHLWQCVFTASGKKREELWHENHVIKARNIILHLNKVVINKSIKLNLFRRLQKNRELCLNFFTIVQEEEYKDGKREWQQITDEIKAIEHKMNLTMGVFKRAKQSMCKAKSCVEFCLKSLQEAGHKFRAGDVNIEEARDFISNDEILQHMLELSKNLNKMVQSEVFWNIFSQIGGNKDDVSLDTTEKTEMENWQMGCTFLKYLSTEVQTKYREFWLPLLSGKDVCMSELQKNMENVNILQELERAEVIFHFTATADVQQALKLYSKFDEQRDKAVLMSKVLNVFGIDVMKDENYQGAISEYEKLLGDFEDLTLLKISSSLKLVEDILNIIDDNMLPILTELKKASLLIDFLQTVVDEDIRNLIDAVEEHSEQYVRESTVSDLIEIKRFLQPLLKNPFKGDVIKFFNVMKNSKEKSGIKRIDQKIHECSSNLHSLKALYNHVANRGELTKEVIKNIVIRGVFHFSLKEKDCDVFVEYKQHEKVHIHSKNYLNDLRSRALLILNTEEKQPDENKRELLSPFIEIVDTALDIGNTCVLLKEAGHFQYAKYEHRSKPDILQNLLVELKSKTQDWCKVLDECRQRFYLMNYIHSDQLQILYNFTKSGSDKDSVITIMKFINPSVSDLEDILNVLKQKHEDICPEKNLIALGQTFENIEEKIVPATQVMYDKKPNSKLSDIVQAGQLYVTALEPDSQLVVRAMLTLHWHTTQSMPFAHNILLCNRNTSQDEITLLLNRCLGCKNGQLFTIANIENLAYETQDNLVKSLERFQNNKSFHLALVFRGNSHHPLHEKFTDMLMRPNIITENELQEFFIKNYPNVLTVTSTVPGLGKSEEVQQFALKSNRSRITLHISGIFDRENVIEELKTLKIKPYNILHIDIGPIDKPFELDPFLFELIILKHVHGRKFAFHLQTDCIYVEIANTLNQELNNSLPTVNCFRRKNLVWKNYSDMHVSQEINSPVQVVCHYLKLLDSGKLDQIDLYFTGNNRVGPLSTVVCRKLLQKHFSTSGDMSYTIVSIFLGVLADQLKKLSSSVFFRTSNIQHEFVKSELVKALKNMSMDFSSRSINACRSLQNASMGVEGTQNDPKKVVSLSCVEVLAKRTESMIRWEDSNHLMVLFHHDLQTVSALYRDKEKVPQQISQLFESQLKKKLEDFSKKGQEELKSILLKLVQHPLEIEDALDEISQQYALTPDNLLKMILIVLRIQGHQPIVIMGETGCGKTSLIRFLSKVCQIEFHVLSIHAGITEKYLMERINKIDQNAKAKLSKSVWLFLDEINTCDHLGLVCDVICHHHCKGARLSPNLKILAACNPYRLRSDNSILTTGLQGKIKTDQLSKLVYRVNPLPEAMIDYVWDYGSLQNQDEESYIKRMIQGLFSDEKFDNLFVKLLIVSQEFVKNEEGNSCCVSLRDVERCKRLVIWFLRILKEKDNSILNKPNKLESNAIILALSICYDCRFPDNNVRKRYRRKIAASCEMMADLQLNDEESIKKIIVNQQNDILNRMELPPGTAKNTALRENVFVILVCILNRIPVFVVGKPGCSKSLSMQLIRSNLRGKDSSDSFFSTQPQLYCVSFQGSESSTSDGIIKVFNKAQNYHQINKENEEDVLSVVILDEIGLAEISQFNPLKVLHNLLEPEGQVKPDVSVVGISNWALDAAKMNRAIHLSRPEMDEEELHETALSITESLMSEVYLSKTAKVTVKTYDRPVKQTEGIKQILEKLAYSYWLYNKNQKFKNFHGLRDFYSLVKYIGNRVLVEKHIEQVDDVIVHGLLRNFGGLSKEIRKSMLLDFQTCLQTINVTNIDVLNLIQENLADRQNRHLMLITNGDGVLSVLEDTIIEMKRQHVVIFGSRFEDDLTDDYNYRILSRIILCMEHGFILILKDLENIYGSLYDMLNQNYTVVGGKKNCRVALGSYSNPMCHVHEDFKCIVLVEESKLDFSDPPFLNRFEKQQFRFEDIMNAKAIETRDSLLAFTADVCKSDTCADMPENAFALSGEDLLSSLVLKVQKEVKDDQNIAQKCENELLWITAPEAMVRIKDTVLWKNRHSRVKLLEKEYYALPIHDGLLAFLDHYHSQYSHENESVPDVPTETSLTVVFTHDREHHSLQIQSSKFRMERLRNFKSEKQLNKKIQDFFESEFQQLLFLCNAVEDFENILLAKSVLEACKRNSSEPKKVCMICYLDRQKFKHELLTQINFLSGWKLAMLDKLGVPQTPLTKMINLPFEKVLKDRRPMIEAIRNNIFYAFTTIQYVGTGHTAENMLKLVCNLKGSHCCLSIIENLIFANINSSTPQKVEGWQQLVACDRHALVTASCFINALEQYLLAQIKNPLCKIIFKLEEANAFDCVFSNDSGQEKRIKLWEKMIMKDSFIDCKDIADPFGPECYTCCSERLCLKFPFSYTVICRIEKIKDDFLKTLQQLQISYELDNDDEIPTEMLKGLVEIYLDNVRENMNEYIQEDYPEMFTEYQHDFYLMMSSKNIAILTEGERVQIMKWTQSHFDAGGSYNEFDLQVTNMHVLHWVYSSVFHSIIKVIEVVKEHTNISVESFLSENLEDHVNKRDMFVERMCKIFLPTENFMNQFHSVQKWQYLVSSVLPFIAEIALNSSYIHKLRFCNDVAQSLLSLDQKTASGVLSKFGDSFWMGEDIECEKMYEVVMTQVNILQKENHIGVENLQRFLCQYLLRTIAVKQENNAALIYFLTSISKQTVLDTNLQFFGPILEIVIDIENQEDVLINLIDMELEELDVDGYLYHINQCTKMGPDSILSSFLVSILKNVFCVKVSVEVLESVKGSSHDVINLAFRASKVLRNHTECSLNLVASIAYLQALIHAYVALLKKCNMKADDYKVITTNINALFDRSDLESELEAQRAHCLLVYFLKCLSSVVESFEFGKILTSLEEALPVLKTFNGKEEYLTRSVIFDPLFMYRQDDDIDIENVLIIEKTEKAKFQEIVKQVLTDRQKTFSLAGFIASTFFLGNKQREMTEAKRTISEYTVEIMSTKLPEIQSRVIELLSKTTDFAQPKMNIDTETTAPNFHIISILTHLLCLIVFKGEQGNCWYDILADLNPINLKNVPGKDVIQSDQTLTCNLNPKSCNQCKIRFVSAEPNCPNCLQICNTSVKDQQEKELQRKLEDKNSSDEVITLTGILSPVTCTFLQFLNQGIVMLADAIKGGSSDQLETVLHVRNSKDMFDILQEKWNHLKLLTQMNNDDLCVFIHLLIHNMETVFILSKPPFHCKTEKECEQVEKYFESCLLQNISGKYKSIANARLSLYKTLNMDPNSCLECQIQEVCEVGEVQERICNVSRLFRMTSCVSTDGLLAQVFLGNNKTQFSLLGLILTKDHILALPKLILPILQWHKLTVSTGNYKMKKKDCKEIKIEQFFKFEKEENRRGELEKRFYEFESSWNTLVMKHSHLFESPLKPDDTVSSQSKVIDCIIINHESIIHKVLEELVDIQNYFIDSCLKYVSTSDNPSLYFLKSGEQLSQVKSISLWDLTPKDVIKFDLLTKEILRYSQCNSEFCEGKDRNYDLQKIENELAHVLFLDKPYIVVPNHLPKVLFVDELFKNTTDMLKNVRVTLPQERLPQTVLNGIVKKKNSDSSQIIELMTVIGMSLSILNKTKGDPSLPLTEYLEGWKDKAVFPKAYKHLLPKPVDSIKLCHIVNLYVKLEELNGETMYGTLGPKYRSELLDEEKEHLKTTGEEFLGYLEALAEALKVSIHRCLADRNNTISVDQKLNDFINDEAFWQHNSLEDGHVSVNGKKRKLADILCSLRVKHIYNTIKFIQDFIKEKQERMNRMNALNSFDPLIRGVSESRKKKVKSKLGKT</sequence>
<evidence type="ECO:0000313" key="2">
    <source>
        <dbReference type="EnsemblMetazoa" id="G2766.1:cds"/>
    </source>
</evidence>
<dbReference type="InterPro" id="IPR027417">
    <property type="entry name" value="P-loop_NTPase"/>
</dbReference>
<dbReference type="GO" id="GO:0016887">
    <property type="term" value="F:ATP hydrolysis activity"/>
    <property type="evidence" value="ECO:0007669"/>
    <property type="project" value="InterPro"/>
</dbReference>
<organism evidence="2 3">
    <name type="scientific">Magallana gigas</name>
    <name type="common">Pacific oyster</name>
    <name type="synonym">Crassostrea gigas</name>
    <dbReference type="NCBI Taxonomy" id="29159"/>
    <lineage>
        <taxon>Eukaryota</taxon>
        <taxon>Metazoa</taxon>
        <taxon>Spiralia</taxon>
        <taxon>Lophotrochozoa</taxon>
        <taxon>Mollusca</taxon>
        <taxon>Bivalvia</taxon>
        <taxon>Autobranchia</taxon>
        <taxon>Pteriomorphia</taxon>
        <taxon>Ostreida</taxon>
        <taxon>Ostreoidea</taxon>
        <taxon>Ostreidae</taxon>
        <taxon>Magallana</taxon>
    </lineage>
</organism>
<feature type="domain" description="AAA+ ATPase" evidence="1">
    <location>
        <begin position="1466"/>
        <end position="1594"/>
    </location>
</feature>
<dbReference type="Proteomes" id="UP000005408">
    <property type="component" value="Unassembled WGS sequence"/>
</dbReference>
<dbReference type="Pfam" id="PF07728">
    <property type="entry name" value="AAA_5"/>
    <property type="match status" value="1"/>
</dbReference>
<dbReference type="InterPro" id="IPR003593">
    <property type="entry name" value="AAA+_ATPase"/>
</dbReference>
<evidence type="ECO:0000313" key="3">
    <source>
        <dbReference type="Proteomes" id="UP000005408"/>
    </source>
</evidence>
<dbReference type="CDD" id="cd00009">
    <property type="entry name" value="AAA"/>
    <property type="match status" value="1"/>
</dbReference>
<dbReference type="SUPFAM" id="SSF52540">
    <property type="entry name" value="P-loop containing nucleoside triphosphate hydrolases"/>
    <property type="match status" value="2"/>
</dbReference>
<keyword evidence="3" id="KW-1185">Reference proteome</keyword>
<protein>
    <recommendedName>
        <fullName evidence="1">AAA+ ATPase domain-containing protein</fullName>
    </recommendedName>
</protein>
<accession>A0A8W8LCM5</accession>
<dbReference type="EnsemblMetazoa" id="G2766.1">
    <property type="protein sequence ID" value="G2766.1:cds"/>
    <property type="gene ID" value="G2766"/>
</dbReference>
<dbReference type="InterPro" id="IPR031248">
    <property type="entry name" value="RNF213"/>
</dbReference>
<dbReference type="GO" id="GO:0004842">
    <property type="term" value="F:ubiquitin-protein transferase activity"/>
    <property type="evidence" value="ECO:0007669"/>
    <property type="project" value="InterPro"/>
</dbReference>
<dbReference type="GO" id="GO:0005524">
    <property type="term" value="F:ATP binding"/>
    <property type="evidence" value="ECO:0007669"/>
    <property type="project" value="InterPro"/>
</dbReference>
<dbReference type="SMART" id="SM00382">
    <property type="entry name" value="AAA"/>
    <property type="match status" value="2"/>
</dbReference>
<feature type="domain" description="AAA+ ATPase" evidence="1">
    <location>
        <begin position="1785"/>
        <end position="1925"/>
    </location>
</feature>
<dbReference type="Gene3D" id="3.40.50.300">
    <property type="entry name" value="P-loop containing nucleotide triphosphate hydrolases"/>
    <property type="match status" value="2"/>
</dbReference>
<dbReference type="InterPro" id="IPR011704">
    <property type="entry name" value="ATPase_dyneun-rel_AAA"/>
</dbReference>
<proteinExistence type="predicted"/>
<name>A0A8W8LCM5_MAGGI</name>
<dbReference type="PANTHER" id="PTHR22605">
    <property type="entry name" value="RZ-TYPE DOMAIN-CONTAINING PROTEIN"/>
    <property type="match status" value="1"/>
</dbReference>
<dbReference type="PANTHER" id="PTHR22605:SF1">
    <property type="entry name" value="RZ-TYPE DOMAIN-CONTAINING PROTEIN"/>
    <property type="match status" value="1"/>
</dbReference>
<evidence type="ECO:0000259" key="1">
    <source>
        <dbReference type="SMART" id="SM00382"/>
    </source>
</evidence>
<reference evidence="2" key="1">
    <citation type="submission" date="2022-08" db="UniProtKB">
        <authorList>
            <consortium name="EnsemblMetazoa"/>
        </authorList>
    </citation>
    <scope>IDENTIFICATION</scope>
    <source>
        <strain evidence="2">05x7-T-G4-1.051#20</strain>
    </source>
</reference>